<sequence length="271" mass="30413">MSYRICSLYFSATTTTDKVVHEFISTLKKELEISEHTDYDFTLPHARKTMPEFNENDIVVVGVPTYAGRVPNLLLPYLNQINAKGALGVSIVLYGNRNFDDSLIELTELMTNGGMKVVGSGAFIGEHSFSTTLGAKRPDESDMKIVREFATCVAQKIKTNNLSESKPKGESPIRPYFTPQDRHGNKINFVKIKPMTNLKACINCKICAKSCPLGSIDFEDVSQVPGKCMKCCACVKKCPTGAKYFSDEGYLFHQRELEEIYERRSEPVYFL</sequence>
<reference evidence="2 3" key="1">
    <citation type="submission" date="2018-06" db="EMBL/GenBank/DDBJ databases">
        <authorList>
            <consortium name="Pathogen Informatics"/>
            <person name="Doyle S."/>
        </authorList>
    </citation>
    <scope>NUCLEOTIDE SEQUENCE [LARGE SCALE GENOMIC DNA]</scope>
    <source>
        <strain evidence="2 3">NCTC11088</strain>
    </source>
</reference>
<dbReference type="SUPFAM" id="SSF52218">
    <property type="entry name" value="Flavoproteins"/>
    <property type="match status" value="1"/>
</dbReference>
<dbReference type="RefSeq" id="WP_004820285.1">
    <property type="nucleotide sequence ID" value="NZ_UGTH01000001.1"/>
</dbReference>
<proteinExistence type="predicted"/>
<dbReference type="PANTHER" id="PTHR43122:SF1">
    <property type="entry name" value="IRON-SULFUR-BINDING PROTEIN"/>
    <property type="match status" value="1"/>
</dbReference>
<accession>A0A379DBC0</accession>
<dbReference type="InterPro" id="IPR047964">
    <property type="entry name" value="EFR1-like"/>
</dbReference>
<dbReference type="EMBL" id="UGTH01000001">
    <property type="protein sequence ID" value="SUB75244.1"/>
    <property type="molecule type" value="Genomic_DNA"/>
</dbReference>
<dbReference type="Proteomes" id="UP000254777">
    <property type="component" value="Unassembled WGS sequence"/>
</dbReference>
<dbReference type="Gene3D" id="3.30.70.20">
    <property type="match status" value="1"/>
</dbReference>
<evidence type="ECO:0000313" key="2">
    <source>
        <dbReference type="EMBL" id="SUB75244.1"/>
    </source>
</evidence>
<dbReference type="InterPro" id="IPR029039">
    <property type="entry name" value="Flavoprotein-like_sf"/>
</dbReference>
<evidence type="ECO:0000259" key="1">
    <source>
        <dbReference type="PROSITE" id="PS51379"/>
    </source>
</evidence>
<name>A0A379DBC0_9FIRM</name>
<organism evidence="2 3">
    <name type="scientific">Peptoniphilus indolicus</name>
    <dbReference type="NCBI Taxonomy" id="33030"/>
    <lineage>
        <taxon>Bacteria</taxon>
        <taxon>Bacillati</taxon>
        <taxon>Bacillota</taxon>
        <taxon>Tissierellia</taxon>
        <taxon>Tissierellales</taxon>
        <taxon>Peptoniphilaceae</taxon>
        <taxon>Peptoniphilus</taxon>
    </lineage>
</organism>
<dbReference type="AlphaFoldDB" id="A0A379DBC0"/>
<feature type="domain" description="4Fe-4S ferredoxin-type" evidence="1">
    <location>
        <begin position="192"/>
        <end position="221"/>
    </location>
</feature>
<dbReference type="InterPro" id="IPR017896">
    <property type="entry name" value="4Fe4S_Fe-S-bd"/>
</dbReference>
<gene>
    <name evidence="2" type="ORF">NCTC11088_01032</name>
</gene>
<feature type="domain" description="4Fe-4S ferredoxin-type" evidence="1">
    <location>
        <begin position="225"/>
        <end position="248"/>
    </location>
</feature>
<evidence type="ECO:0000313" key="3">
    <source>
        <dbReference type="Proteomes" id="UP000254777"/>
    </source>
</evidence>
<dbReference type="PANTHER" id="PTHR43122">
    <property type="entry name" value="FERREDOXIN SUBUNIT OF PYRUVATE:FLAVODOXIN OXIDOREDUCTASE-RELATED"/>
    <property type="match status" value="1"/>
</dbReference>
<protein>
    <submittedName>
        <fullName evidence="2">Uncharacterized Fe-S center protein</fullName>
    </submittedName>
</protein>
<dbReference type="PROSITE" id="PS51379">
    <property type="entry name" value="4FE4S_FER_2"/>
    <property type="match status" value="2"/>
</dbReference>
<dbReference type="Pfam" id="PF13237">
    <property type="entry name" value="Fer4_10"/>
    <property type="match status" value="1"/>
</dbReference>
<dbReference type="Gene3D" id="3.40.50.360">
    <property type="match status" value="1"/>
</dbReference>
<dbReference type="SUPFAM" id="SSF54862">
    <property type="entry name" value="4Fe-4S ferredoxins"/>
    <property type="match status" value="1"/>
</dbReference>
<dbReference type="NCBIfam" id="NF038196">
    <property type="entry name" value="ferrodoxin_EFR1"/>
    <property type="match status" value="1"/>
</dbReference>